<evidence type="ECO:0000313" key="3">
    <source>
        <dbReference type="Proteomes" id="UP000784294"/>
    </source>
</evidence>
<dbReference type="InterPro" id="IPR008969">
    <property type="entry name" value="CarboxyPept-like_regulatory"/>
</dbReference>
<dbReference type="Proteomes" id="UP000784294">
    <property type="component" value="Unassembled WGS sequence"/>
</dbReference>
<dbReference type="Gene3D" id="2.60.40.1120">
    <property type="entry name" value="Carboxypeptidase-like, regulatory domain"/>
    <property type="match status" value="1"/>
</dbReference>
<keyword evidence="3" id="KW-1185">Reference proteome</keyword>
<evidence type="ECO:0000256" key="1">
    <source>
        <dbReference type="SAM" id="Phobius"/>
    </source>
</evidence>
<sequence>MYIQTTNGAPVPWARIHIDYLSGELSTGPPSELGFFGLPLPPGVYRLTVMASGFLDQTRIVRVRAEEGVTLVRFRLTNLVTARDARRQSFIIGVVGMLILASSVLHSLDCEFLPKQTLRNIHLVIINLHLTQASSHILGYLVLMHKVLKTSDIRVFLPEHKLEYEELNRFPTAPANALRDS</sequence>
<comment type="caution">
    <text evidence="2">The sequence shown here is derived from an EMBL/GenBank/DDBJ whole genome shotgun (WGS) entry which is preliminary data.</text>
</comment>
<keyword evidence="1" id="KW-1133">Transmembrane helix</keyword>
<evidence type="ECO:0000313" key="2">
    <source>
        <dbReference type="EMBL" id="VEL24291.1"/>
    </source>
</evidence>
<keyword evidence="1" id="KW-0472">Membrane</keyword>
<dbReference type="SUPFAM" id="SSF49464">
    <property type="entry name" value="Carboxypeptidase regulatory domain-like"/>
    <property type="match status" value="1"/>
</dbReference>
<reference evidence="2" key="1">
    <citation type="submission" date="2018-11" db="EMBL/GenBank/DDBJ databases">
        <authorList>
            <consortium name="Pathogen Informatics"/>
        </authorList>
    </citation>
    <scope>NUCLEOTIDE SEQUENCE</scope>
</reference>
<gene>
    <name evidence="2" type="ORF">PXEA_LOCUS17731</name>
</gene>
<proteinExistence type="predicted"/>
<dbReference type="OrthoDB" id="10249045at2759"/>
<feature type="transmembrane region" description="Helical" evidence="1">
    <location>
        <begin position="120"/>
        <end position="143"/>
    </location>
</feature>
<dbReference type="EMBL" id="CAAALY010066947">
    <property type="protein sequence ID" value="VEL24291.1"/>
    <property type="molecule type" value="Genomic_DNA"/>
</dbReference>
<name>A0A448WZQ3_9PLAT</name>
<feature type="transmembrane region" description="Helical" evidence="1">
    <location>
        <begin position="90"/>
        <end position="108"/>
    </location>
</feature>
<accession>A0A448WZQ3</accession>
<protein>
    <recommendedName>
        <fullName evidence="4">Carboxypeptidase regulatory-like domain-containing protein</fullName>
    </recommendedName>
</protein>
<dbReference type="AlphaFoldDB" id="A0A448WZQ3"/>
<keyword evidence="1" id="KW-0812">Transmembrane</keyword>
<organism evidence="2 3">
    <name type="scientific">Protopolystoma xenopodis</name>
    <dbReference type="NCBI Taxonomy" id="117903"/>
    <lineage>
        <taxon>Eukaryota</taxon>
        <taxon>Metazoa</taxon>
        <taxon>Spiralia</taxon>
        <taxon>Lophotrochozoa</taxon>
        <taxon>Platyhelminthes</taxon>
        <taxon>Monogenea</taxon>
        <taxon>Polyopisthocotylea</taxon>
        <taxon>Polystomatidea</taxon>
        <taxon>Polystomatidae</taxon>
        <taxon>Protopolystoma</taxon>
    </lineage>
</organism>
<evidence type="ECO:0008006" key="4">
    <source>
        <dbReference type="Google" id="ProtNLM"/>
    </source>
</evidence>